<reference evidence="13" key="2">
    <citation type="submission" date="2025-09" db="UniProtKB">
        <authorList>
            <consortium name="Ensembl"/>
        </authorList>
    </citation>
    <scope>IDENTIFICATION</scope>
</reference>
<dbReference type="SUPFAM" id="SSF52540">
    <property type="entry name" value="P-loop containing nucleoside triphosphate hydrolases"/>
    <property type="match status" value="1"/>
</dbReference>
<dbReference type="GO" id="GO:0016887">
    <property type="term" value="F:ATP hydrolysis activity"/>
    <property type="evidence" value="ECO:0007669"/>
    <property type="project" value="InterPro"/>
</dbReference>
<name>A0A2K6TZP8_SAIBB</name>
<evidence type="ECO:0000256" key="8">
    <source>
        <dbReference type="ARBA" id="ARBA00023128"/>
    </source>
</evidence>
<keyword evidence="9" id="KW-0472">Membrane</keyword>
<evidence type="ECO:0000256" key="2">
    <source>
        <dbReference type="ARBA" id="ARBA00004436"/>
    </source>
</evidence>
<dbReference type="CDD" id="cd19512">
    <property type="entry name" value="RecA-like_ATAD3-like"/>
    <property type="match status" value="1"/>
</dbReference>
<reference evidence="13" key="1">
    <citation type="submission" date="2025-08" db="UniProtKB">
        <authorList>
            <consortium name="Ensembl"/>
        </authorList>
    </citation>
    <scope>IDENTIFICATION</scope>
</reference>
<dbReference type="GO" id="GO:0008270">
    <property type="term" value="F:zinc ion binding"/>
    <property type="evidence" value="ECO:0007669"/>
    <property type="project" value="TreeGrafter"/>
</dbReference>
<keyword evidence="4" id="KW-0547">Nucleotide-binding</keyword>
<dbReference type="Pfam" id="PF00004">
    <property type="entry name" value="AAA"/>
    <property type="match status" value="1"/>
</dbReference>
<dbReference type="GO" id="GO:0007005">
    <property type="term" value="P:mitochondrion organization"/>
    <property type="evidence" value="ECO:0007669"/>
    <property type="project" value="TreeGrafter"/>
</dbReference>
<keyword evidence="6" id="KW-0067">ATP-binding</keyword>
<sequence>AKDALQLAQMQEQTLQLEQQSKLKQLLNEENLRKQEESVQKQEAMRTAGTLFGEGFRAFVTDWDKVTATVAGLTLLAVGVYSAKNATAVAGRYIEARLGKPSLVRETSRVTVLEALRHPLQVVTRRLLSRPQDALEGVVLSPSLEARVRDIAIATRNTRKNQSLYRNVLMYGPPGTGKTLFAKKLALHSGMDYAIMTGGDVAPMGREGVTAMHKVFDWASTSRRGLLLFVDEADAFLRKRATEKISEDLRATLNAFLHRTGQHSSKFMLVLASNQPEQFDWAINDRIDEIVSFDLPRQEERERLVRLYFDKYVLKPATEGKQRLKLAQFDYGRKCSEVARLTEGMSGREIAQLALAWQAMAYASEDGVLTEAMMDARVQDAVQQHQQKMSWLKAEGPGLGAERPPS</sequence>
<dbReference type="InterPro" id="IPR027417">
    <property type="entry name" value="P-loop_NTPase"/>
</dbReference>
<dbReference type="AlphaFoldDB" id="A0A2K6TZP8"/>
<dbReference type="GeneTree" id="ENSGT00730000111059"/>
<evidence type="ECO:0000256" key="7">
    <source>
        <dbReference type="ARBA" id="ARBA00023054"/>
    </source>
</evidence>
<evidence type="ECO:0000256" key="1">
    <source>
        <dbReference type="ARBA" id="ARBA00004273"/>
    </source>
</evidence>
<keyword evidence="10" id="KW-1135">Mitochondrion nucleoid</keyword>
<dbReference type="PANTHER" id="PTHR23075">
    <property type="entry name" value="PUTATIVE ATP-ASE"/>
    <property type="match status" value="1"/>
</dbReference>
<dbReference type="Ensembl" id="ENSSBOT00000042004.1">
    <property type="protein sequence ID" value="ENSSBOP00000025138.1"/>
    <property type="gene ID" value="ENSSBOG00000029009.1"/>
</dbReference>
<evidence type="ECO:0000256" key="9">
    <source>
        <dbReference type="ARBA" id="ARBA00023136"/>
    </source>
</evidence>
<evidence type="ECO:0000256" key="3">
    <source>
        <dbReference type="ARBA" id="ARBA00006914"/>
    </source>
</evidence>
<dbReference type="Proteomes" id="UP000233220">
    <property type="component" value="Unplaced"/>
</dbReference>
<organism evidence="13 14">
    <name type="scientific">Saimiri boliviensis boliviensis</name>
    <name type="common">Bolivian squirrel monkey</name>
    <dbReference type="NCBI Taxonomy" id="39432"/>
    <lineage>
        <taxon>Eukaryota</taxon>
        <taxon>Metazoa</taxon>
        <taxon>Chordata</taxon>
        <taxon>Craniata</taxon>
        <taxon>Vertebrata</taxon>
        <taxon>Euteleostomi</taxon>
        <taxon>Mammalia</taxon>
        <taxon>Eutheria</taxon>
        <taxon>Euarchontoglires</taxon>
        <taxon>Primates</taxon>
        <taxon>Haplorrhini</taxon>
        <taxon>Platyrrhini</taxon>
        <taxon>Cebidae</taxon>
        <taxon>Saimiriinae</taxon>
        <taxon>Saimiri</taxon>
    </lineage>
</organism>
<accession>A0A2K6TZP8</accession>
<dbReference type="GO" id="GO:0042645">
    <property type="term" value="C:mitochondrial nucleoid"/>
    <property type="evidence" value="ECO:0007669"/>
    <property type="project" value="UniProtKB-SubCell"/>
</dbReference>
<keyword evidence="7 11" id="KW-0175">Coiled coil</keyword>
<protein>
    <submittedName>
        <fullName evidence="13">ATPase family AAA domain containing 3A</fullName>
    </submittedName>
</protein>
<evidence type="ECO:0000256" key="5">
    <source>
        <dbReference type="ARBA" id="ARBA00022792"/>
    </source>
</evidence>
<comment type="subcellular location">
    <subcellularLocation>
        <location evidence="1">Mitochondrion inner membrane</location>
    </subcellularLocation>
    <subcellularLocation>
        <location evidence="2">Mitochondrion matrix</location>
        <location evidence="2">Mitochondrion nucleoid</location>
    </subcellularLocation>
</comment>
<evidence type="ECO:0000256" key="11">
    <source>
        <dbReference type="SAM" id="Coils"/>
    </source>
</evidence>
<dbReference type="Pfam" id="PF12037">
    <property type="entry name" value="ATAD3_N"/>
    <property type="match status" value="1"/>
</dbReference>
<evidence type="ECO:0000256" key="6">
    <source>
        <dbReference type="ARBA" id="ARBA00022840"/>
    </source>
</evidence>
<dbReference type="InterPro" id="IPR003593">
    <property type="entry name" value="AAA+_ATPase"/>
</dbReference>
<feature type="domain" description="AAA+ ATPase" evidence="12">
    <location>
        <begin position="164"/>
        <end position="297"/>
    </location>
</feature>
<gene>
    <name evidence="13" type="primary">ATAD3A</name>
</gene>
<feature type="coiled-coil region" evidence="11">
    <location>
        <begin position="10"/>
        <end position="37"/>
    </location>
</feature>
<evidence type="ECO:0000256" key="10">
    <source>
        <dbReference type="ARBA" id="ARBA00023271"/>
    </source>
</evidence>
<dbReference type="PANTHER" id="PTHR23075:SF0">
    <property type="entry name" value="ATPASE FAMILY AAA DOMAIN-CONTAINING PROTEIN 3"/>
    <property type="match status" value="1"/>
</dbReference>
<dbReference type="InterPro" id="IPR003959">
    <property type="entry name" value="ATPase_AAA_core"/>
</dbReference>
<dbReference type="SMART" id="SM00382">
    <property type="entry name" value="AAA"/>
    <property type="match status" value="1"/>
</dbReference>
<proteinExistence type="inferred from homology"/>
<dbReference type="GO" id="GO:0005524">
    <property type="term" value="F:ATP binding"/>
    <property type="evidence" value="ECO:0007669"/>
    <property type="project" value="UniProtKB-KW"/>
</dbReference>
<keyword evidence="14" id="KW-1185">Reference proteome</keyword>
<keyword evidence="5" id="KW-0999">Mitochondrion inner membrane</keyword>
<comment type="similarity">
    <text evidence="3">Belongs to the AAA ATPase family.</text>
</comment>
<evidence type="ECO:0000259" key="12">
    <source>
        <dbReference type="SMART" id="SM00382"/>
    </source>
</evidence>
<dbReference type="InterPro" id="IPR021911">
    <property type="entry name" value="ATAD3_N"/>
</dbReference>
<dbReference type="Gene3D" id="3.40.50.300">
    <property type="entry name" value="P-loop containing nucleotide triphosphate hydrolases"/>
    <property type="match status" value="1"/>
</dbReference>
<evidence type="ECO:0000256" key="4">
    <source>
        <dbReference type="ARBA" id="ARBA00022741"/>
    </source>
</evidence>
<evidence type="ECO:0000313" key="14">
    <source>
        <dbReference type="Proteomes" id="UP000233220"/>
    </source>
</evidence>
<dbReference type="FunFam" id="3.40.50.300:FF:000470">
    <property type="entry name" value="ATPase family, AAA domain containing 3A"/>
    <property type="match status" value="1"/>
</dbReference>
<dbReference type="GO" id="GO:0005743">
    <property type="term" value="C:mitochondrial inner membrane"/>
    <property type="evidence" value="ECO:0007669"/>
    <property type="project" value="UniProtKB-SubCell"/>
</dbReference>
<keyword evidence="8" id="KW-0496">Mitochondrion</keyword>
<evidence type="ECO:0000313" key="13">
    <source>
        <dbReference type="Ensembl" id="ENSSBOP00000025138.1"/>
    </source>
</evidence>